<reference evidence="2" key="1">
    <citation type="submission" date="2014-09" db="EMBL/GenBank/DDBJ databases">
        <authorList>
            <person name="Magalhaes I.L.F."/>
            <person name="Oliveira U."/>
            <person name="Santos F.R."/>
            <person name="Vidigal T.H.D.A."/>
            <person name="Brescovit A.D."/>
            <person name="Santos A.J."/>
        </authorList>
    </citation>
    <scope>NUCLEOTIDE SEQUENCE</scope>
    <source>
        <tissue evidence="2">Shoot tissue taken approximately 20 cm above the soil surface</tissue>
    </source>
</reference>
<organism evidence="2">
    <name type="scientific">Arundo donax</name>
    <name type="common">Giant reed</name>
    <name type="synonym">Donax arundinaceus</name>
    <dbReference type="NCBI Taxonomy" id="35708"/>
    <lineage>
        <taxon>Eukaryota</taxon>
        <taxon>Viridiplantae</taxon>
        <taxon>Streptophyta</taxon>
        <taxon>Embryophyta</taxon>
        <taxon>Tracheophyta</taxon>
        <taxon>Spermatophyta</taxon>
        <taxon>Magnoliopsida</taxon>
        <taxon>Liliopsida</taxon>
        <taxon>Poales</taxon>
        <taxon>Poaceae</taxon>
        <taxon>PACMAD clade</taxon>
        <taxon>Arundinoideae</taxon>
        <taxon>Arundineae</taxon>
        <taxon>Arundo</taxon>
    </lineage>
</organism>
<dbReference type="EMBL" id="GBRH01231628">
    <property type="protein sequence ID" value="JAD66267.1"/>
    <property type="molecule type" value="Transcribed_RNA"/>
</dbReference>
<evidence type="ECO:0000256" key="1">
    <source>
        <dbReference type="SAM" id="MobiDB-lite"/>
    </source>
</evidence>
<evidence type="ECO:0000313" key="2">
    <source>
        <dbReference type="EMBL" id="JAD66267.1"/>
    </source>
</evidence>
<sequence>MLLQPFPRRPALLKASSHHPPHGFLQGYASAPPSHRRASLWPWLLRGALESSSCARHYEERSSPSSQFLPPAIGLEREAKQVSLLLQVNRTQEGYKIAEPLTKPIPCLA</sequence>
<protein>
    <submittedName>
        <fullName evidence="2">Uncharacterized protein</fullName>
    </submittedName>
</protein>
<dbReference type="AlphaFoldDB" id="A0A0A9C3Z9"/>
<accession>A0A0A9C3Z9</accession>
<name>A0A0A9C3Z9_ARUDO</name>
<proteinExistence type="predicted"/>
<feature type="region of interest" description="Disordered" evidence="1">
    <location>
        <begin position="12"/>
        <end position="35"/>
    </location>
</feature>
<reference evidence="2" key="2">
    <citation type="journal article" date="2015" name="Data Brief">
        <title>Shoot transcriptome of the giant reed, Arundo donax.</title>
        <authorList>
            <person name="Barrero R.A."/>
            <person name="Guerrero F.D."/>
            <person name="Moolhuijzen P."/>
            <person name="Goolsby J.A."/>
            <person name="Tidwell J."/>
            <person name="Bellgard S.E."/>
            <person name="Bellgard M.I."/>
        </authorList>
    </citation>
    <scope>NUCLEOTIDE SEQUENCE</scope>
    <source>
        <tissue evidence="2">Shoot tissue taken approximately 20 cm above the soil surface</tissue>
    </source>
</reference>